<dbReference type="AlphaFoldDB" id="A0A699SHX7"/>
<evidence type="ECO:0000313" key="2">
    <source>
        <dbReference type="EMBL" id="GFC96693.1"/>
    </source>
</evidence>
<gene>
    <name evidence="2" type="ORF">Tci_868663</name>
    <name evidence="3" type="ORF">Tci_868766</name>
</gene>
<reference evidence="2" key="1">
    <citation type="journal article" date="2019" name="Sci. Rep.">
        <title>Draft genome of Tanacetum cinerariifolium, the natural source of mosquito coil.</title>
        <authorList>
            <person name="Yamashiro T."/>
            <person name="Shiraishi A."/>
            <person name="Satake H."/>
            <person name="Nakayama K."/>
        </authorList>
    </citation>
    <scope>NUCLEOTIDE SEQUENCE</scope>
</reference>
<feature type="compositionally biased region" description="Polar residues" evidence="1">
    <location>
        <begin position="26"/>
        <end position="35"/>
    </location>
</feature>
<name>A0A699SHX7_TANCI</name>
<sequence>TIPTISSSLPPVVERETDATKDTVHPANNGSTKDV</sequence>
<feature type="compositionally biased region" description="Basic and acidic residues" evidence="1">
    <location>
        <begin position="13"/>
        <end position="24"/>
    </location>
</feature>
<dbReference type="EMBL" id="BKCJ011162401">
    <property type="protein sequence ID" value="GFC96796.1"/>
    <property type="molecule type" value="Genomic_DNA"/>
</dbReference>
<organism evidence="2">
    <name type="scientific">Tanacetum cinerariifolium</name>
    <name type="common">Dalmatian daisy</name>
    <name type="synonym">Chrysanthemum cinerariifolium</name>
    <dbReference type="NCBI Taxonomy" id="118510"/>
    <lineage>
        <taxon>Eukaryota</taxon>
        <taxon>Viridiplantae</taxon>
        <taxon>Streptophyta</taxon>
        <taxon>Embryophyta</taxon>
        <taxon>Tracheophyta</taxon>
        <taxon>Spermatophyta</taxon>
        <taxon>Magnoliopsida</taxon>
        <taxon>eudicotyledons</taxon>
        <taxon>Gunneridae</taxon>
        <taxon>Pentapetalae</taxon>
        <taxon>asterids</taxon>
        <taxon>campanulids</taxon>
        <taxon>Asterales</taxon>
        <taxon>Asteraceae</taxon>
        <taxon>Asteroideae</taxon>
        <taxon>Anthemideae</taxon>
        <taxon>Anthemidinae</taxon>
        <taxon>Tanacetum</taxon>
    </lineage>
</organism>
<evidence type="ECO:0000256" key="1">
    <source>
        <dbReference type="SAM" id="MobiDB-lite"/>
    </source>
</evidence>
<dbReference type="EMBL" id="BKCJ011161756">
    <property type="protein sequence ID" value="GFC96693.1"/>
    <property type="molecule type" value="Genomic_DNA"/>
</dbReference>
<evidence type="ECO:0000313" key="3">
    <source>
        <dbReference type="EMBL" id="GFC96796.1"/>
    </source>
</evidence>
<evidence type="ECO:0008006" key="4">
    <source>
        <dbReference type="Google" id="ProtNLM"/>
    </source>
</evidence>
<protein>
    <recommendedName>
        <fullName evidence="4">Reverse transcriptase domain-containing protein</fullName>
    </recommendedName>
</protein>
<proteinExistence type="predicted"/>
<accession>A0A699SHX7</accession>
<feature type="non-terminal residue" evidence="2">
    <location>
        <position position="1"/>
    </location>
</feature>
<comment type="caution">
    <text evidence="2">The sequence shown here is derived from an EMBL/GenBank/DDBJ whole genome shotgun (WGS) entry which is preliminary data.</text>
</comment>
<feature type="region of interest" description="Disordered" evidence="1">
    <location>
        <begin position="1"/>
        <end position="35"/>
    </location>
</feature>